<dbReference type="GO" id="GO:0016491">
    <property type="term" value="F:oxidoreductase activity"/>
    <property type="evidence" value="ECO:0007669"/>
    <property type="project" value="UniProtKB-KW"/>
</dbReference>
<dbReference type="SUPFAM" id="SSF56645">
    <property type="entry name" value="Acyl-CoA dehydrogenase NM domain-like"/>
    <property type="match status" value="1"/>
</dbReference>
<dbReference type="EMBL" id="JBHSFS010000009">
    <property type="protein sequence ID" value="MFC4515301.1"/>
    <property type="molecule type" value="Genomic_DNA"/>
</dbReference>
<evidence type="ECO:0000256" key="3">
    <source>
        <dbReference type="ARBA" id="ARBA00022630"/>
    </source>
</evidence>
<protein>
    <submittedName>
        <fullName evidence="6">Acyl-CoA dehydrogenase</fullName>
        <ecNumber evidence="6">1.3.8.-</ecNumber>
    </submittedName>
</protein>
<dbReference type="InterPro" id="IPR009100">
    <property type="entry name" value="AcylCoA_DH/oxidase_NM_dom_sf"/>
</dbReference>
<dbReference type="InterPro" id="IPR036250">
    <property type="entry name" value="AcylCo_DH-like_C"/>
</dbReference>
<comment type="cofactor">
    <cofactor evidence="1">
        <name>FAD</name>
        <dbReference type="ChEBI" id="CHEBI:57692"/>
    </cofactor>
</comment>
<dbReference type="InterPro" id="IPR009075">
    <property type="entry name" value="AcylCo_DH/oxidase_C"/>
</dbReference>
<comment type="similarity">
    <text evidence="2">Belongs to the acyl-CoA dehydrogenase family.</text>
</comment>
<evidence type="ECO:0000256" key="4">
    <source>
        <dbReference type="ARBA" id="ARBA00022827"/>
    </source>
</evidence>
<sequence length="570" mass="60303">MNDSMTGLDRAGALEALLGDPHDDANPYGYRAVLEADERNEILAEGERMLDGFVLNAEFVPRALGGRLTQADDMVRVLRTLFRRDITLGLGYGVTNFIASAGVWAAGSAEQRRWTADLLLSGGKIAAGYNELAHGNDFTRVELRAVPGDGTVLLNGGKQVVNNLARADAAMFLARTADEAGARSHSHVLVDMRDLSDEQRRYLPRFGTAGVRGCRIGGVEFTDCAVPDGGGVGVVGGVGQAMETVLKAFQVTRGVLPGMAVGGGDAQLRTVLGFALGRRLYGRTVADLPHARSVLTAAYADLLTADCLAMAAARALHVLPAQTSVYTAAAKYLVPKMLQESSHRLATVLGARSYLRDGPHAIFQKVFRDLPAATFGHANSTVCLATIIPQLPQLARKSWGGGAEEAPAELFRFASELPELDFGALEMNARGADGLSAVLRSAARAAAGGPLAALCEAFVAELADLTVRCADLRPKDRTVTAGPEAFALADRFTVVLAAASCLGHWLHDPAPESDGRPPAWLVVGLSRLAARLGRTPAAGTGGAEERAWTELLDRYEDRRAFDLSALRLAG</sequence>
<keyword evidence="4" id="KW-0274">FAD</keyword>
<dbReference type="Gene3D" id="1.10.540.10">
    <property type="entry name" value="Acyl-CoA dehydrogenase/oxidase, N-terminal domain"/>
    <property type="match status" value="1"/>
</dbReference>
<dbReference type="SUPFAM" id="SSF47203">
    <property type="entry name" value="Acyl-CoA dehydrogenase C-terminal domain-like"/>
    <property type="match status" value="1"/>
</dbReference>
<reference evidence="7" key="1">
    <citation type="journal article" date="2019" name="Int. J. Syst. Evol. Microbiol.">
        <title>The Global Catalogue of Microorganisms (GCM) 10K type strain sequencing project: providing services to taxonomists for standard genome sequencing and annotation.</title>
        <authorList>
            <consortium name="The Broad Institute Genomics Platform"/>
            <consortium name="The Broad Institute Genome Sequencing Center for Infectious Disease"/>
            <person name="Wu L."/>
            <person name="Ma J."/>
        </authorList>
    </citation>
    <scope>NUCLEOTIDE SEQUENCE [LARGE SCALE GENOMIC DNA]</scope>
    <source>
        <strain evidence="7">CECT 8064</strain>
    </source>
</reference>
<gene>
    <name evidence="6" type="ORF">ACFPEN_20410</name>
</gene>
<evidence type="ECO:0000259" key="5">
    <source>
        <dbReference type="Pfam" id="PF00441"/>
    </source>
</evidence>
<dbReference type="Pfam" id="PF00441">
    <property type="entry name" value="Acyl-CoA_dh_1"/>
    <property type="match status" value="1"/>
</dbReference>
<dbReference type="PANTHER" id="PTHR43884">
    <property type="entry name" value="ACYL-COA DEHYDROGENASE"/>
    <property type="match status" value="1"/>
</dbReference>
<feature type="domain" description="Acyl-CoA dehydrogenase/oxidase C-terminal" evidence="5">
    <location>
        <begin position="243"/>
        <end position="382"/>
    </location>
</feature>
<dbReference type="CDD" id="cd00567">
    <property type="entry name" value="ACAD"/>
    <property type="match status" value="1"/>
</dbReference>
<name>A0ABV9BMI0_9ACTN</name>
<dbReference type="PANTHER" id="PTHR43884:SF19">
    <property type="entry name" value="ACYL-COA DEHYDROGENASE FADE4-RELATED"/>
    <property type="match status" value="1"/>
</dbReference>
<comment type="caution">
    <text evidence="6">The sequence shown here is derived from an EMBL/GenBank/DDBJ whole genome shotgun (WGS) entry which is preliminary data.</text>
</comment>
<evidence type="ECO:0000256" key="2">
    <source>
        <dbReference type="ARBA" id="ARBA00009347"/>
    </source>
</evidence>
<dbReference type="EC" id="1.3.8.-" evidence="6"/>
<dbReference type="InterPro" id="IPR037069">
    <property type="entry name" value="AcylCoA_DH/ox_N_sf"/>
</dbReference>
<organism evidence="6 7">
    <name type="scientific">Streptomyces ehimensis</name>
    <dbReference type="NCBI Taxonomy" id="68195"/>
    <lineage>
        <taxon>Bacteria</taxon>
        <taxon>Bacillati</taxon>
        <taxon>Actinomycetota</taxon>
        <taxon>Actinomycetes</taxon>
        <taxon>Kitasatosporales</taxon>
        <taxon>Streptomycetaceae</taxon>
        <taxon>Streptomyces</taxon>
    </lineage>
</organism>
<dbReference type="RefSeq" id="WP_417923226.1">
    <property type="nucleotide sequence ID" value="NZ_JBHSFS010000009.1"/>
</dbReference>
<evidence type="ECO:0000313" key="7">
    <source>
        <dbReference type="Proteomes" id="UP001595990"/>
    </source>
</evidence>
<evidence type="ECO:0000313" key="6">
    <source>
        <dbReference type="EMBL" id="MFC4515301.1"/>
    </source>
</evidence>
<proteinExistence type="inferred from homology"/>
<keyword evidence="6" id="KW-0560">Oxidoreductase</keyword>
<keyword evidence="3" id="KW-0285">Flavoprotein</keyword>
<dbReference type="Proteomes" id="UP001595990">
    <property type="component" value="Unassembled WGS sequence"/>
</dbReference>
<evidence type="ECO:0000256" key="1">
    <source>
        <dbReference type="ARBA" id="ARBA00001974"/>
    </source>
</evidence>
<keyword evidence="7" id="KW-1185">Reference proteome</keyword>
<dbReference type="Gene3D" id="2.40.110.10">
    <property type="entry name" value="Butyryl-CoA Dehydrogenase, subunit A, domain 2"/>
    <property type="match status" value="1"/>
</dbReference>
<accession>A0ABV9BMI0</accession>
<dbReference type="Gene3D" id="1.20.140.10">
    <property type="entry name" value="Butyryl-CoA Dehydrogenase, subunit A, domain 3"/>
    <property type="match status" value="1"/>
</dbReference>
<dbReference type="InterPro" id="IPR046373">
    <property type="entry name" value="Acyl-CoA_Oxase/DH_mid-dom_sf"/>
</dbReference>